<dbReference type="KEGG" id="mva:Mvan_1303"/>
<evidence type="ECO:0000313" key="6">
    <source>
        <dbReference type="Proteomes" id="UP000009159"/>
    </source>
</evidence>
<dbReference type="InterPro" id="IPR050309">
    <property type="entry name" value="Type-B_Carboxylest/Lipase"/>
</dbReference>
<dbReference type="EMBL" id="CP000511">
    <property type="protein sequence ID" value="ABM12137.1"/>
    <property type="molecule type" value="Genomic_DNA"/>
</dbReference>
<dbReference type="STRING" id="350058.Mvan_1303"/>
<reference evidence="5" key="1">
    <citation type="submission" date="2006-12" db="EMBL/GenBank/DDBJ databases">
        <title>Complete sequence of Mycobacterium vanbaalenii PYR-1.</title>
        <authorList>
            <consortium name="US DOE Joint Genome Institute"/>
            <person name="Copeland A."/>
            <person name="Lucas S."/>
            <person name="Lapidus A."/>
            <person name="Barry K."/>
            <person name="Detter J.C."/>
            <person name="Glavina del Rio T."/>
            <person name="Hammon N."/>
            <person name="Israni S."/>
            <person name="Dalin E."/>
            <person name="Tice H."/>
            <person name="Pitluck S."/>
            <person name="Singan V."/>
            <person name="Schmutz J."/>
            <person name="Larimer F."/>
            <person name="Land M."/>
            <person name="Hauser L."/>
            <person name="Kyrpides N."/>
            <person name="Anderson I.J."/>
            <person name="Miller C."/>
            <person name="Richardson P."/>
        </authorList>
    </citation>
    <scope>NUCLEOTIDE SEQUENCE [LARGE SCALE GENOMIC DNA]</scope>
    <source>
        <strain evidence="5">PYR-1</strain>
    </source>
</reference>
<dbReference type="Gene3D" id="3.40.50.1820">
    <property type="entry name" value="alpha/beta hydrolase"/>
    <property type="match status" value="1"/>
</dbReference>
<sequence>MPIPRLGVLAVLMVLVAACGRGDAGDRGHEARSPVDPAVVQTAAGAVRGTVEPDHRLFAGIPYAAPPIGPLRWRDPEPAPRWDGVRDATAFGSRCLQDLAGDLELGRQTDEDCLNLNVWTPAAEPGRPRAVMVWIHGGSFVAGSGGIYDARRLAARGDIVVVTLNYRLGAPGFLAHPSLGPPGEVGNYGLADQQAALRWVRDNIAAFGGDPGKVTVAGESAGAMSVCDHLVAPASQGLFDAAIIMSGPCQAQAPLPVAEQRSIEYAAALGCADKATAAECLRALPGNKLRTPVWFYEIGDDRLSGPATGSAELPADPVTAFGAGRAARVPVLIGTTRDEWTLFVALQHLRDGRDYTPEEYPRLLADTFGADARAVAGRYPLSAFPDVALAYAATVTDGILACPAERWARQLSRDASVYFYEFNDRNAPAPDPLRTLPFPVGASHSLELRYLFDVGGAPPPDPAQVRLGEQMVDHWAAFVRAGDPGWPGVDAGVMSLQPDGSRMVETFGEVHQCSFWAGLQ</sequence>
<dbReference type="GO" id="GO:0016787">
    <property type="term" value="F:hydrolase activity"/>
    <property type="evidence" value="ECO:0007669"/>
    <property type="project" value="UniProtKB-KW"/>
</dbReference>
<evidence type="ECO:0000256" key="2">
    <source>
        <dbReference type="ARBA" id="ARBA00022801"/>
    </source>
</evidence>
<proteinExistence type="inferred from homology"/>
<protein>
    <recommendedName>
        <fullName evidence="3">Carboxylic ester hydrolase</fullName>
        <ecNumber evidence="3">3.1.1.-</ecNumber>
    </recommendedName>
</protein>
<dbReference type="PANTHER" id="PTHR11559">
    <property type="entry name" value="CARBOXYLESTERASE"/>
    <property type="match status" value="1"/>
</dbReference>
<name>A1T4N7_MYCVP</name>
<dbReference type="InterPro" id="IPR019826">
    <property type="entry name" value="Carboxylesterase_B_AS"/>
</dbReference>
<keyword evidence="2 3" id="KW-0378">Hydrolase</keyword>
<evidence type="ECO:0000256" key="3">
    <source>
        <dbReference type="RuleBase" id="RU361235"/>
    </source>
</evidence>
<keyword evidence="6" id="KW-1185">Reference proteome</keyword>
<dbReference type="EC" id="3.1.1.-" evidence="3"/>
<dbReference type="PROSITE" id="PS51257">
    <property type="entry name" value="PROKAR_LIPOPROTEIN"/>
    <property type="match status" value="1"/>
</dbReference>
<evidence type="ECO:0000256" key="1">
    <source>
        <dbReference type="ARBA" id="ARBA00005964"/>
    </source>
</evidence>
<dbReference type="InterPro" id="IPR002018">
    <property type="entry name" value="CarbesteraseB"/>
</dbReference>
<dbReference type="InterPro" id="IPR029058">
    <property type="entry name" value="AB_hydrolase_fold"/>
</dbReference>
<dbReference type="ESTHER" id="mycvp-a1t4n7">
    <property type="family name" value="Carb_B_Bacteria"/>
</dbReference>
<evidence type="ECO:0000313" key="5">
    <source>
        <dbReference type="EMBL" id="ABM12137.1"/>
    </source>
</evidence>
<dbReference type="eggNOG" id="COG2272">
    <property type="taxonomic scope" value="Bacteria"/>
</dbReference>
<gene>
    <name evidence="5" type="ordered locus">Mvan_1303</name>
</gene>
<comment type="similarity">
    <text evidence="1 3">Belongs to the type-B carboxylesterase/lipase family.</text>
</comment>
<dbReference type="SUPFAM" id="SSF53474">
    <property type="entry name" value="alpha/beta-Hydrolases"/>
    <property type="match status" value="1"/>
</dbReference>
<dbReference type="HOGENOM" id="CLU_006586_16_4_11"/>
<accession>A1T4N7</accession>
<feature type="domain" description="Carboxylesterase type B" evidence="4">
    <location>
        <begin position="37"/>
        <end position="485"/>
    </location>
</feature>
<dbReference type="PROSITE" id="PS00122">
    <property type="entry name" value="CARBOXYLESTERASE_B_1"/>
    <property type="match status" value="1"/>
</dbReference>
<evidence type="ECO:0000259" key="4">
    <source>
        <dbReference type="Pfam" id="PF00135"/>
    </source>
</evidence>
<organism evidence="5 6">
    <name type="scientific">Mycolicibacterium vanbaalenii (strain DSM 7251 / JCM 13017 / BCRC 16820 / KCTC 9966 / NRRL B-24157 / PYR-1)</name>
    <name type="common">Mycobacterium vanbaalenii</name>
    <dbReference type="NCBI Taxonomy" id="350058"/>
    <lineage>
        <taxon>Bacteria</taxon>
        <taxon>Bacillati</taxon>
        <taxon>Actinomycetota</taxon>
        <taxon>Actinomycetes</taxon>
        <taxon>Mycobacteriales</taxon>
        <taxon>Mycobacteriaceae</taxon>
        <taxon>Mycolicibacterium</taxon>
    </lineage>
</organism>
<dbReference type="Pfam" id="PF00135">
    <property type="entry name" value="COesterase"/>
    <property type="match status" value="1"/>
</dbReference>
<dbReference type="Proteomes" id="UP000009159">
    <property type="component" value="Chromosome"/>
</dbReference>
<dbReference type="AlphaFoldDB" id="A1T4N7"/>